<dbReference type="EMBL" id="JAGSOI010000025">
    <property type="protein sequence ID" value="MCM1986821.1"/>
    <property type="molecule type" value="Genomic_DNA"/>
</dbReference>
<evidence type="ECO:0000313" key="7">
    <source>
        <dbReference type="EMBL" id="MCM1986821.1"/>
    </source>
</evidence>
<evidence type="ECO:0000256" key="4">
    <source>
        <dbReference type="ARBA" id="ARBA00022801"/>
    </source>
</evidence>
<dbReference type="SUPFAM" id="SSF52980">
    <property type="entry name" value="Restriction endonuclease-like"/>
    <property type="match status" value="1"/>
</dbReference>
<dbReference type="GO" id="GO:0006298">
    <property type="term" value="P:mismatch repair"/>
    <property type="evidence" value="ECO:0007669"/>
    <property type="project" value="InterPro"/>
</dbReference>
<dbReference type="GO" id="GO:0016787">
    <property type="term" value="F:hydrolase activity"/>
    <property type="evidence" value="ECO:0007669"/>
    <property type="project" value="UniProtKB-KW"/>
</dbReference>
<comment type="caution">
    <text evidence="7">The sequence shown here is derived from an EMBL/GenBank/DDBJ whole genome shotgun (WGS) entry which is preliminary data.</text>
</comment>
<proteinExistence type="predicted"/>
<sequence>MIEMSYIRDGRAPIPKLESTSKVMSANKGKDTKPELLLRKALREMGLSGYRLHWKRAVGHPDIAYPGRKIAIFVNGCYWHRCPYCDLPLPKSNIEFWANKFKKNIERDAEKKRKLEDDGWTVLVFWECQIKENVQNCAKKVKELWDK</sequence>
<keyword evidence="8" id="KW-1185">Reference proteome</keyword>
<dbReference type="Gene3D" id="3.40.960.10">
    <property type="entry name" value="VSR Endonuclease"/>
    <property type="match status" value="1"/>
</dbReference>
<feature type="domain" description="DUF559" evidence="6">
    <location>
        <begin position="97"/>
        <end position="142"/>
    </location>
</feature>
<dbReference type="AlphaFoldDB" id="A0A9E4ZFT9"/>
<keyword evidence="3" id="KW-0227">DNA damage</keyword>
<evidence type="ECO:0000259" key="6">
    <source>
        <dbReference type="Pfam" id="PF04480"/>
    </source>
</evidence>
<dbReference type="InterPro" id="IPR004603">
    <property type="entry name" value="DNA_mismatch_endonuc_vsr"/>
</dbReference>
<dbReference type="GO" id="GO:0004519">
    <property type="term" value="F:endonuclease activity"/>
    <property type="evidence" value="ECO:0007669"/>
    <property type="project" value="UniProtKB-KW"/>
</dbReference>
<evidence type="ECO:0000256" key="2">
    <source>
        <dbReference type="ARBA" id="ARBA00022759"/>
    </source>
</evidence>
<keyword evidence="4" id="KW-0378">Hydrolase</keyword>
<keyword evidence="2 7" id="KW-0255">Endonuclease</keyword>
<evidence type="ECO:0000256" key="1">
    <source>
        <dbReference type="ARBA" id="ARBA00022722"/>
    </source>
</evidence>
<name>A0A9E4ZFT9_9EURY</name>
<dbReference type="InterPro" id="IPR007569">
    <property type="entry name" value="DUF559"/>
</dbReference>
<organism evidence="7 8">
    <name type="scientific">Methanococcoides seepicolus</name>
    <dbReference type="NCBI Taxonomy" id="2828780"/>
    <lineage>
        <taxon>Archaea</taxon>
        <taxon>Methanobacteriati</taxon>
        <taxon>Methanobacteriota</taxon>
        <taxon>Stenosarchaea group</taxon>
        <taxon>Methanomicrobia</taxon>
        <taxon>Methanosarcinales</taxon>
        <taxon>Methanosarcinaceae</taxon>
        <taxon>Methanococcoides</taxon>
    </lineage>
</organism>
<dbReference type="NCBIfam" id="TIGR00632">
    <property type="entry name" value="vsr"/>
    <property type="match status" value="1"/>
</dbReference>
<dbReference type="Pfam" id="PF03852">
    <property type="entry name" value="Vsr"/>
    <property type="match status" value="1"/>
</dbReference>
<evidence type="ECO:0000313" key="8">
    <source>
        <dbReference type="Proteomes" id="UP001056766"/>
    </source>
</evidence>
<keyword evidence="5" id="KW-0234">DNA repair</keyword>
<dbReference type="InterPro" id="IPR011335">
    <property type="entry name" value="Restrct_endonuc-II-like"/>
</dbReference>
<dbReference type="PIRSF" id="PIRSF018267">
    <property type="entry name" value="VSR_endonuc"/>
    <property type="match status" value="1"/>
</dbReference>
<dbReference type="CDD" id="cd00221">
    <property type="entry name" value="Vsr"/>
    <property type="match status" value="1"/>
</dbReference>
<dbReference type="Proteomes" id="UP001056766">
    <property type="component" value="Unassembled WGS sequence"/>
</dbReference>
<accession>A0A9E4ZFT9</accession>
<reference evidence="7" key="2">
    <citation type="submission" date="2021-04" db="EMBL/GenBank/DDBJ databases">
        <authorList>
            <person name="Dong X."/>
        </authorList>
    </citation>
    <scope>NUCLEOTIDE SEQUENCE</scope>
    <source>
        <strain evidence="7">LLY</strain>
    </source>
</reference>
<evidence type="ECO:0000256" key="3">
    <source>
        <dbReference type="ARBA" id="ARBA00022763"/>
    </source>
</evidence>
<protein>
    <submittedName>
        <fullName evidence="7">Very short patch repair endonuclease</fullName>
    </submittedName>
</protein>
<evidence type="ECO:0000256" key="5">
    <source>
        <dbReference type="ARBA" id="ARBA00023204"/>
    </source>
</evidence>
<keyword evidence="1" id="KW-0540">Nuclease</keyword>
<gene>
    <name evidence="7" type="ORF">KDK67_07405</name>
</gene>
<dbReference type="Pfam" id="PF04480">
    <property type="entry name" value="DUF559"/>
    <property type="match status" value="1"/>
</dbReference>
<reference evidence="7" key="1">
    <citation type="journal article" date="2021" name="mSystems">
        <title>Bacteria and Archaea Synergistically Convert Glycine Betaine to Biogenic Methane in the Formosa Cold Seep of the South China Sea.</title>
        <authorList>
            <person name="Li L."/>
            <person name="Zhang W."/>
            <person name="Zhang S."/>
            <person name="Song L."/>
            <person name="Sun Q."/>
            <person name="Zhang H."/>
            <person name="Xiang H."/>
            <person name="Dong X."/>
        </authorList>
    </citation>
    <scope>NUCLEOTIDE SEQUENCE</scope>
    <source>
        <strain evidence="7">LLY</strain>
    </source>
</reference>